<dbReference type="Gene3D" id="3.40.710.10">
    <property type="entry name" value="DD-peptidase/beta-lactamase superfamily"/>
    <property type="match status" value="1"/>
</dbReference>
<dbReference type="InterPro" id="IPR012338">
    <property type="entry name" value="Beta-lactam/transpept-like"/>
</dbReference>
<dbReference type="GO" id="GO:0016787">
    <property type="term" value="F:hydrolase activity"/>
    <property type="evidence" value="ECO:0007669"/>
    <property type="project" value="UniProtKB-KW"/>
</dbReference>
<dbReference type="SUPFAM" id="SSF56601">
    <property type="entry name" value="beta-lactamase/transpeptidase-like"/>
    <property type="match status" value="1"/>
</dbReference>
<dbReference type="PANTHER" id="PTHR46825:SF9">
    <property type="entry name" value="BETA-LACTAMASE-RELATED DOMAIN-CONTAINING PROTEIN"/>
    <property type="match status" value="1"/>
</dbReference>
<organism evidence="2 3">
    <name type="scientific">Hymenobacter oligotrophus</name>
    <dbReference type="NCBI Taxonomy" id="2319843"/>
    <lineage>
        <taxon>Bacteria</taxon>
        <taxon>Pseudomonadati</taxon>
        <taxon>Bacteroidota</taxon>
        <taxon>Cytophagia</taxon>
        <taxon>Cytophagales</taxon>
        <taxon>Hymenobacteraceae</taxon>
        <taxon>Hymenobacter</taxon>
    </lineage>
</organism>
<evidence type="ECO:0000313" key="2">
    <source>
        <dbReference type="EMBL" id="AYA37877.1"/>
    </source>
</evidence>
<dbReference type="InterPro" id="IPR001466">
    <property type="entry name" value="Beta-lactam-related"/>
</dbReference>
<keyword evidence="2" id="KW-0378">Hydrolase</keyword>
<dbReference type="PANTHER" id="PTHR46825">
    <property type="entry name" value="D-ALANYL-D-ALANINE-CARBOXYPEPTIDASE/ENDOPEPTIDASE AMPH"/>
    <property type="match status" value="1"/>
</dbReference>
<dbReference type="Pfam" id="PF00144">
    <property type="entry name" value="Beta-lactamase"/>
    <property type="match status" value="1"/>
</dbReference>
<dbReference type="KEGG" id="hyh:D3Y59_12985"/>
<keyword evidence="3" id="KW-1185">Reference proteome</keyword>
<dbReference type="Proteomes" id="UP000262802">
    <property type="component" value="Chromosome"/>
</dbReference>
<gene>
    <name evidence="2" type="ORF">D3Y59_12985</name>
</gene>
<sequence length="630" mass="68867">MSNGLVLAAEAAHKFVQRILLAGLVKKWLTVLLGLWSLAAVAQTGVSEPELAQCDAAVQRFLQRWKIPGATVAISRQGKLVYSRGFGHANLERTELMQPSHLLRVASVSKPVTAVAIMKLVEDGQVQLTRKAFGPEGYLNMPYYTGVIEDKRIYDITVQQLLEHTAGWNRNAGVDGFSSSDPIDFPLHVAAAMQVPNPVPDSTLVRYLLSKGLNFTPGSRFAYSNIGYIVLGKIIERVTGQPYEAWVRRHVLEPTGVSEAHLGHNLLADKLEREAEYFSKDLKESCYGTGKRVPYPYGGWNLEAMNAHGGWLFSARDLVRLVLAIDGLPTRPDLLLPATLDTMTTSHEPNRRYAKGWLVNKDRTTWWHTGSLDGTASCVVRTASGYTWAILLNGRSTTNRFWNDLEELGWECINGTATWPIHDLFPPERNARNLRVASLCVGTARLAWHNGNGSARLLVLQEKSPVRDLPQDGTNYVADASFGRGAILGHGSVVAAGPDSTVTVRALQPGKTYYARLVEYHQTAATGQHPVYALEGNPVLEFTMPAAPVVAKSSKAGKAALARAGKARAKRAPQAVRLAAPNFLPTADAESAQPGQPMPVSPATEPQSASYWIRLREMSRGLLKWLGTSS</sequence>
<feature type="domain" description="Beta-lactamase-related" evidence="1">
    <location>
        <begin position="55"/>
        <end position="397"/>
    </location>
</feature>
<dbReference type="AlphaFoldDB" id="A0A3B7RU91"/>
<evidence type="ECO:0000259" key="1">
    <source>
        <dbReference type="Pfam" id="PF00144"/>
    </source>
</evidence>
<evidence type="ECO:0000313" key="3">
    <source>
        <dbReference type="Proteomes" id="UP000262802"/>
    </source>
</evidence>
<dbReference type="OrthoDB" id="9793489at2"/>
<accession>A0A3B7RU91</accession>
<name>A0A3B7RU91_9BACT</name>
<proteinExistence type="predicted"/>
<protein>
    <submittedName>
        <fullName evidence="2">Class A beta-lactamase-related serine hydrolase</fullName>
    </submittedName>
</protein>
<reference evidence="2 3" key="1">
    <citation type="submission" date="2018-09" db="EMBL/GenBank/DDBJ databases">
        <title>Hymenobacter medium sp. nov., isolated from R2A medium.</title>
        <authorList>
            <person name="Yingchao G."/>
        </authorList>
    </citation>
    <scope>NUCLEOTIDE SEQUENCE [LARGE SCALE GENOMIC DNA]</scope>
    <source>
        <strain evidence="3">sh-6</strain>
    </source>
</reference>
<dbReference type="InterPro" id="IPR050491">
    <property type="entry name" value="AmpC-like"/>
</dbReference>
<dbReference type="EMBL" id="CP032317">
    <property type="protein sequence ID" value="AYA37877.1"/>
    <property type="molecule type" value="Genomic_DNA"/>
</dbReference>